<dbReference type="GO" id="GO:0034457">
    <property type="term" value="C:Mpp10 complex"/>
    <property type="evidence" value="ECO:0007669"/>
    <property type="project" value="TreeGrafter"/>
</dbReference>
<comment type="subcellular location">
    <subcellularLocation>
        <location evidence="1">Nucleus</location>
        <location evidence="1">Nucleolus</location>
    </subcellularLocation>
</comment>
<reference evidence="9 10" key="2">
    <citation type="submission" date="2018-10" db="EMBL/GenBank/DDBJ databases">
        <authorList>
            <consortium name="Pathogen Informatics"/>
        </authorList>
    </citation>
    <scope>NUCLEOTIDE SEQUENCE [LARGE SCALE GENOMIC DNA]</scope>
</reference>
<evidence type="ECO:0000256" key="2">
    <source>
        <dbReference type="ARBA" id="ARBA00007465"/>
    </source>
</evidence>
<gene>
    <name evidence="9" type="ORF">MCOS_LOCUS5459</name>
</gene>
<evidence type="ECO:0000256" key="1">
    <source>
        <dbReference type="ARBA" id="ARBA00004604"/>
    </source>
</evidence>
<reference evidence="11" key="1">
    <citation type="submission" date="2017-02" db="UniProtKB">
        <authorList>
            <consortium name="WormBaseParasite"/>
        </authorList>
    </citation>
    <scope>IDENTIFICATION</scope>
</reference>
<dbReference type="AlphaFoldDB" id="A0A0R3UEL4"/>
<dbReference type="Proteomes" id="UP000267029">
    <property type="component" value="Unassembled WGS sequence"/>
</dbReference>
<dbReference type="GO" id="GO:0042274">
    <property type="term" value="P:ribosomal small subunit biogenesis"/>
    <property type="evidence" value="ECO:0007669"/>
    <property type="project" value="TreeGrafter"/>
</dbReference>
<dbReference type="PANTHER" id="PTHR11831">
    <property type="entry name" value="30S 40S RIBOSOMAL PROTEIN"/>
    <property type="match status" value="1"/>
</dbReference>
<dbReference type="CDD" id="cd00165">
    <property type="entry name" value="S4"/>
    <property type="match status" value="1"/>
</dbReference>
<evidence type="ECO:0000256" key="7">
    <source>
        <dbReference type="PROSITE-ProRule" id="PRU00182"/>
    </source>
</evidence>
<dbReference type="GO" id="GO:0019843">
    <property type="term" value="F:rRNA binding"/>
    <property type="evidence" value="ECO:0007669"/>
    <property type="project" value="InterPro"/>
</dbReference>
<dbReference type="WBParaSite" id="MCOS_0000545801-mRNA-1">
    <property type="protein sequence ID" value="MCOS_0000545801-mRNA-1"/>
    <property type="gene ID" value="MCOS_0000545801"/>
</dbReference>
<evidence type="ECO:0000256" key="3">
    <source>
        <dbReference type="ARBA" id="ARBA00022517"/>
    </source>
</evidence>
<dbReference type="InterPro" id="IPR036986">
    <property type="entry name" value="S4_RNA-bd_sf"/>
</dbReference>
<dbReference type="Pfam" id="PF01479">
    <property type="entry name" value="S4"/>
    <property type="match status" value="1"/>
</dbReference>
<dbReference type="GO" id="GO:0032040">
    <property type="term" value="C:small-subunit processome"/>
    <property type="evidence" value="ECO:0007669"/>
    <property type="project" value="TreeGrafter"/>
</dbReference>
<evidence type="ECO:0000313" key="11">
    <source>
        <dbReference type="WBParaSite" id="MCOS_0000545801-mRNA-1"/>
    </source>
</evidence>
<accession>A0A0R3UEL4</accession>
<evidence type="ECO:0000256" key="4">
    <source>
        <dbReference type="ARBA" id="ARBA00022884"/>
    </source>
</evidence>
<evidence type="ECO:0000256" key="6">
    <source>
        <dbReference type="ARBA" id="ARBA00023274"/>
    </source>
</evidence>
<dbReference type="STRING" id="53468.A0A0R3UEL4"/>
<dbReference type="EMBL" id="UXSR01005196">
    <property type="protein sequence ID" value="VDD79456.1"/>
    <property type="molecule type" value="Genomic_DNA"/>
</dbReference>
<evidence type="ECO:0000313" key="9">
    <source>
        <dbReference type="EMBL" id="VDD79456.1"/>
    </source>
</evidence>
<dbReference type="SMART" id="SM01390">
    <property type="entry name" value="Ribosomal_S4"/>
    <property type="match status" value="1"/>
</dbReference>
<dbReference type="InterPro" id="IPR022801">
    <property type="entry name" value="Ribosomal_uS4"/>
</dbReference>
<comment type="similarity">
    <text evidence="2">Belongs to the universal ribosomal protein uS4 family.</text>
</comment>
<proteinExistence type="inferred from homology"/>
<name>A0A0R3UEL4_MESCO</name>
<dbReference type="GO" id="GO:0006364">
    <property type="term" value="P:rRNA processing"/>
    <property type="evidence" value="ECO:0007669"/>
    <property type="project" value="TreeGrafter"/>
</dbReference>
<dbReference type="GO" id="GO:0030515">
    <property type="term" value="F:snoRNA binding"/>
    <property type="evidence" value="ECO:0007669"/>
    <property type="project" value="TreeGrafter"/>
</dbReference>
<protein>
    <submittedName>
        <fullName evidence="11">S4 RNA-binding domain-containing protein</fullName>
    </submittedName>
</protein>
<dbReference type="Pfam" id="PF00163">
    <property type="entry name" value="Ribosomal_S4"/>
    <property type="match status" value="1"/>
</dbReference>
<keyword evidence="5" id="KW-0539">Nucleus</keyword>
<keyword evidence="10" id="KW-1185">Reference proteome</keyword>
<dbReference type="InterPro" id="IPR001912">
    <property type="entry name" value="Ribosomal_uS4_N"/>
</dbReference>
<dbReference type="PROSITE" id="PS50889">
    <property type="entry name" value="S4"/>
    <property type="match status" value="1"/>
</dbReference>
<keyword evidence="4 7" id="KW-0694">RNA-binding</keyword>
<evidence type="ECO:0000313" key="10">
    <source>
        <dbReference type="Proteomes" id="UP000267029"/>
    </source>
</evidence>
<evidence type="ECO:0000256" key="5">
    <source>
        <dbReference type="ARBA" id="ARBA00023242"/>
    </source>
</evidence>
<keyword evidence="3" id="KW-0690">Ribosome biogenesis</keyword>
<keyword evidence="6" id="KW-0687">Ribonucleoprotein</keyword>
<dbReference type="SUPFAM" id="SSF55174">
    <property type="entry name" value="Alpha-L RNA-binding motif"/>
    <property type="match status" value="1"/>
</dbReference>
<dbReference type="Gene3D" id="3.10.290.10">
    <property type="entry name" value="RNA-binding S4 domain"/>
    <property type="match status" value="1"/>
</dbReference>
<dbReference type="OrthoDB" id="10248812at2759"/>
<feature type="domain" description="Small ribosomal subunit protein uS4 N-terminal" evidence="8">
    <location>
        <begin position="4"/>
        <end position="107"/>
    </location>
</feature>
<dbReference type="InterPro" id="IPR002942">
    <property type="entry name" value="S4_RNA-bd"/>
</dbReference>
<dbReference type="PANTHER" id="PTHR11831:SF1">
    <property type="entry name" value="U3 SMALL NUCLEOLAR RIBONUCLEOPROTEIN PROTEIN IMP3"/>
    <property type="match status" value="1"/>
</dbReference>
<sequence length="233" mass="27216">MVRKLKHHEKKLLKKFDFINWSADNNLHELKIIKRFHIQKREDYTLYNKLSRNIRDIAEKLKDIDEKDPWRAEMTSMLLAKLHNLGLIPTKSSLKLASKVSASSFCRRRLPVVMVRAHLAETIKAAVTFIEQGHIRVGPDTIRDPAFLVTRQVFLSSKMRLFLEIIEFYGWSIKNLIMHNNCPRIKVPTVDPNCPAPVLSFRPMEDYVTWAPGSNIKKNLQKYKGMVDDFDDE</sequence>
<evidence type="ECO:0000259" key="8">
    <source>
        <dbReference type="SMART" id="SM01390"/>
    </source>
</evidence>
<organism evidence="11">
    <name type="scientific">Mesocestoides corti</name>
    <name type="common">Flatworm</name>
    <dbReference type="NCBI Taxonomy" id="53468"/>
    <lineage>
        <taxon>Eukaryota</taxon>
        <taxon>Metazoa</taxon>
        <taxon>Spiralia</taxon>
        <taxon>Lophotrochozoa</taxon>
        <taxon>Platyhelminthes</taxon>
        <taxon>Cestoda</taxon>
        <taxon>Eucestoda</taxon>
        <taxon>Cyclophyllidea</taxon>
        <taxon>Mesocestoididae</taxon>
        <taxon>Mesocestoides</taxon>
    </lineage>
</organism>